<sequence>MTPSEDQKTRDRYEFGPFSLDPEKEVLLRDNEAVPLTPKALQVLLVLVRRNKELVTKEELLQAVWPDTFVEENNLSRNVFLLRKAMGGSAQDHQYIITVPGRGYRFAEDVRFARTEEADLVAPGDLTEKGQSRRSWPWGWITAGLFLLSVVAVFSFRQLSRRSFVLTEKDTVVLADFGNSTGDAVFDGTLRQGLAIQLEQSPYLRIMDDAQVQREQRLMNLPPDSRISNQVARDVCVRAGAAATIEGAISSLGKSYVLNLRAITCRDGSTLAREQIQAADKDHVLNALSSATSSLRRKLGESRKSLEQLNQPLEQATTASLNALQNYSAGLAVMNRGHFLSAVPMLDRALAIDPNFAMASYYLAIAYEQAGDLERCVLYANQAFRRVDHVSEPERIEITAYYYRSTGELEKEIDAYQQAIRTYPGRWGFHLQLSLTYIDLGQFEEGLREAEESIRLQPDVEPPYRRLLDAYLCLDRFSQAHKVADEVRKRGLDGPRIHQRYLELAFAEKDDQGIAREIRWFSGKREEYLSLGLQAANLNVQGRRSESHKQYLHAAEAALHQGFRYVSDEFLEADARADALSGRCETAHSLGRPGVALAMCGETARAEKLVAETSKTSPNATLWNAVSRPEVEALNAIFRNQPDRGVELMASATPYERAYPDAVYVRGLAYLRMQRGREAAAEFQKIADHKGASWGATWIHPNWGQYYALSYLGMARGYAMTGNTVRAKEAFHNLLALWKNADPELPVLKQALAESNKLNGLPALDH</sequence>
<dbReference type="GO" id="GO:0000160">
    <property type="term" value="P:phosphorelay signal transduction system"/>
    <property type="evidence" value="ECO:0007669"/>
    <property type="project" value="InterPro"/>
</dbReference>
<dbReference type="EMBL" id="FNSD01000001">
    <property type="protein sequence ID" value="SEC29289.1"/>
    <property type="molecule type" value="Genomic_DNA"/>
</dbReference>
<dbReference type="AlphaFoldDB" id="A0A1H4RBM6"/>
<evidence type="ECO:0000256" key="5">
    <source>
        <dbReference type="SAM" id="Phobius"/>
    </source>
</evidence>
<organism evidence="7 8">
    <name type="scientific">Terriglobus roseus</name>
    <dbReference type="NCBI Taxonomy" id="392734"/>
    <lineage>
        <taxon>Bacteria</taxon>
        <taxon>Pseudomonadati</taxon>
        <taxon>Acidobacteriota</taxon>
        <taxon>Terriglobia</taxon>
        <taxon>Terriglobales</taxon>
        <taxon>Acidobacteriaceae</taxon>
        <taxon>Terriglobus</taxon>
    </lineage>
</organism>
<dbReference type="Proteomes" id="UP000182409">
    <property type="component" value="Unassembled WGS sequence"/>
</dbReference>
<dbReference type="Gene3D" id="1.25.40.10">
    <property type="entry name" value="Tetratricopeptide repeat domain"/>
    <property type="match status" value="2"/>
</dbReference>
<keyword evidence="3 4" id="KW-0238">DNA-binding</keyword>
<feature type="DNA-binding region" description="OmpR/PhoB-type" evidence="4">
    <location>
        <begin position="10"/>
        <end position="108"/>
    </location>
</feature>
<dbReference type="PROSITE" id="PS51755">
    <property type="entry name" value="OMPR_PHOB"/>
    <property type="match status" value="1"/>
</dbReference>
<dbReference type="SUPFAM" id="SSF46894">
    <property type="entry name" value="C-terminal effector domain of the bipartite response regulators"/>
    <property type="match status" value="1"/>
</dbReference>
<dbReference type="InterPro" id="IPR011990">
    <property type="entry name" value="TPR-like_helical_dom_sf"/>
</dbReference>
<dbReference type="CDD" id="cd00383">
    <property type="entry name" value="trans_reg_C"/>
    <property type="match status" value="1"/>
</dbReference>
<evidence type="ECO:0000313" key="7">
    <source>
        <dbReference type="EMBL" id="SEC29289.1"/>
    </source>
</evidence>
<dbReference type="SMART" id="SM00862">
    <property type="entry name" value="Trans_reg_C"/>
    <property type="match status" value="1"/>
</dbReference>
<dbReference type="InterPro" id="IPR036388">
    <property type="entry name" value="WH-like_DNA-bd_sf"/>
</dbReference>
<dbReference type="InterPro" id="IPR016032">
    <property type="entry name" value="Sig_transdc_resp-reg_C-effctor"/>
</dbReference>
<dbReference type="InterPro" id="IPR019734">
    <property type="entry name" value="TPR_rpt"/>
</dbReference>
<keyword evidence="5" id="KW-0472">Membrane</keyword>
<name>A0A1H4RBM6_9BACT</name>
<reference evidence="7 8" key="1">
    <citation type="submission" date="2016-10" db="EMBL/GenBank/DDBJ databases">
        <authorList>
            <person name="de Groot N.N."/>
        </authorList>
    </citation>
    <scope>NUCLEOTIDE SEQUENCE [LARGE SCALE GENOMIC DNA]</scope>
    <source>
        <strain evidence="7 8">AB35.6</strain>
    </source>
</reference>
<dbReference type="GO" id="GO:0003677">
    <property type="term" value="F:DNA binding"/>
    <property type="evidence" value="ECO:0007669"/>
    <property type="project" value="UniProtKB-UniRule"/>
</dbReference>
<dbReference type="GO" id="GO:0006355">
    <property type="term" value="P:regulation of DNA-templated transcription"/>
    <property type="evidence" value="ECO:0007669"/>
    <property type="project" value="InterPro"/>
</dbReference>
<dbReference type="Pfam" id="PF13181">
    <property type="entry name" value="TPR_8"/>
    <property type="match status" value="1"/>
</dbReference>
<dbReference type="SMART" id="SM00028">
    <property type="entry name" value="TPR"/>
    <property type="match status" value="6"/>
</dbReference>
<dbReference type="Gene3D" id="1.10.10.10">
    <property type="entry name" value="Winged helix-like DNA-binding domain superfamily/Winged helix DNA-binding domain"/>
    <property type="match status" value="1"/>
</dbReference>
<proteinExistence type="predicted"/>
<dbReference type="PANTHER" id="PTHR44858">
    <property type="entry name" value="TETRATRICOPEPTIDE REPEAT PROTEIN 6"/>
    <property type="match status" value="1"/>
</dbReference>
<feature type="domain" description="OmpR/PhoB-type" evidence="6">
    <location>
        <begin position="10"/>
        <end position="108"/>
    </location>
</feature>
<dbReference type="GO" id="GO:0046813">
    <property type="term" value="P:receptor-mediated virion attachment to host cell"/>
    <property type="evidence" value="ECO:0007669"/>
    <property type="project" value="TreeGrafter"/>
</dbReference>
<evidence type="ECO:0000256" key="2">
    <source>
        <dbReference type="ARBA" id="ARBA00022803"/>
    </source>
</evidence>
<evidence type="ECO:0000259" key="6">
    <source>
        <dbReference type="PROSITE" id="PS51755"/>
    </source>
</evidence>
<keyword evidence="2" id="KW-0802">TPR repeat</keyword>
<keyword evidence="1" id="KW-0677">Repeat</keyword>
<dbReference type="Pfam" id="PF00486">
    <property type="entry name" value="Trans_reg_C"/>
    <property type="match status" value="1"/>
</dbReference>
<keyword evidence="5" id="KW-1133">Transmembrane helix</keyword>
<dbReference type="PANTHER" id="PTHR44858:SF1">
    <property type="entry name" value="UDP-N-ACETYLGLUCOSAMINE--PEPTIDE N-ACETYLGLUCOSAMINYLTRANSFERASE SPINDLY-RELATED"/>
    <property type="match status" value="1"/>
</dbReference>
<dbReference type="SUPFAM" id="SSF48452">
    <property type="entry name" value="TPR-like"/>
    <property type="match status" value="2"/>
</dbReference>
<protein>
    <submittedName>
        <fullName evidence="7">DNA-binding winged helix-turn-helix (WHTH) domain-containing protein</fullName>
    </submittedName>
</protein>
<evidence type="ECO:0000256" key="3">
    <source>
        <dbReference type="ARBA" id="ARBA00023125"/>
    </source>
</evidence>
<dbReference type="InterPro" id="IPR001867">
    <property type="entry name" value="OmpR/PhoB-type_DNA-bd"/>
</dbReference>
<keyword evidence="5" id="KW-0812">Transmembrane</keyword>
<evidence type="ECO:0000256" key="1">
    <source>
        <dbReference type="ARBA" id="ARBA00022737"/>
    </source>
</evidence>
<evidence type="ECO:0000256" key="4">
    <source>
        <dbReference type="PROSITE-ProRule" id="PRU01091"/>
    </source>
</evidence>
<evidence type="ECO:0000313" key="8">
    <source>
        <dbReference type="Proteomes" id="UP000182409"/>
    </source>
</evidence>
<feature type="transmembrane region" description="Helical" evidence="5">
    <location>
        <begin position="138"/>
        <end position="156"/>
    </location>
</feature>
<accession>A0A1H4RBM6</accession>
<gene>
    <name evidence="7" type="ORF">SAMN05443244_3109</name>
</gene>
<dbReference type="InterPro" id="IPR050498">
    <property type="entry name" value="Ycf3"/>
</dbReference>
<dbReference type="GO" id="GO:0009279">
    <property type="term" value="C:cell outer membrane"/>
    <property type="evidence" value="ECO:0007669"/>
    <property type="project" value="TreeGrafter"/>
</dbReference>